<dbReference type="InterPro" id="IPR024166">
    <property type="entry name" value="rRNA_assembly_KRR1"/>
</dbReference>
<dbReference type="InterPro" id="IPR041174">
    <property type="entry name" value="KRR1-like_KH1"/>
</dbReference>
<keyword evidence="5 8" id="KW-0694">RNA-binding</keyword>
<evidence type="ECO:0000256" key="4">
    <source>
        <dbReference type="ARBA" id="ARBA00022552"/>
    </source>
</evidence>
<dbReference type="InterPro" id="IPR048550">
    <property type="entry name" value="KRR1-like_KH1_euk"/>
</dbReference>
<comment type="similarity">
    <text evidence="2 8">Belongs to the KRR1 family.</text>
</comment>
<dbReference type="Gene3D" id="3.30.1370.10">
    <property type="entry name" value="K Homology domain, type 1"/>
    <property type="match status" value="2"/>
</dbReference>
<keyword evidence="13" id="KW-1185">Reference proteome</keyword>
<reference evidence="12" key="1">
    <citation type="submission" date="2019-11" db="EMBL/GenBank/DDBJ databases">
        <title>Leishmania tarentolae CDS.</title>
        <authorList>
            <person name="Goto Y."/>
            <person name="Yamagishi J."/>
        </authorList>
    </citation>
    <scope>NUCLEOTIDE SEQUENCE [LARGE SCALE GENOMIC DNA]</scope>
    <source>
        <strain evidence="12">Parrot Tar II</strain>
    </source>
</reference>
<dbReference type="Pfam" id="PF17903">
    <property type="entry name" value="KH_KRR1_1st"/>
    <property type="match status" value="1"/>
</dbReference>
<evidence type="ECO:0000256" key="8">
    <source>
        <dbReference type="PIRNR" id="PIRNR006515"/>
    </source>
</evidence>
<dbReference type="SUPFAM" id="SSF54791">
    <property type="entry name" value="Eukaryotic type KH-domain (KH-domain type I)"/>
    <property type="match status" value="1"/>
</dbReference>
<comment type="subcellular location">
    <subcellularLocation>
        <location evidence="1 8">Nucleus</location>
        <location evidence="1 8">Nucleolus</location>
    </subcellularLocation>
</comment>
<keyword evidence="4 8" id="KW-0698">rRNA processing</keyword>
<comment type="function">
    <text evidence="8">Required for 40S ribosome biogenesis. Involved in nucleolar processing of pre-18S ribosomal RNA and ribosome assembly.</text>
</comment>
<dbReference type="PANTHER" id="PTHR12581">
    <property type="entry name" value="HIV-1 REV BINDING PROTEIN 2, 3"/>
    <property type="match status" value="1"/>
</dbReference>
<evidence type="ECO:0000256" key="7">
    <source>
        <dbReference type="ARBA" id="ARBA00023274"/>
    </source>
</evidence>
<feature type="compositionally biased region" description="Basic residues" evidence="9">
    <location>
        <begin position="231"/>
        <end position="247"/>
    </location>
</feature>
<evidence type="ECO:0000256" key="2">
    <source>
        <dbReference type="ARBA" id="ARBA00009344"/>
    </source>
</evidence>
<dbReference type="PANTHER" id="PTHR12581:SF0">
    <property type="entry name" value="KRR1 SMALL SUBUNIT PROCESSOME COMPONENT HOMOLOG"/>
    <property type="match status" value="1"/>
</dbReference>
<sequence>MTTTTNSNSKFFVPELTQDDVPGGACCVDETTFATLFPSYLESYIKSIWPAVEEVLGQHQLVGKLDLLEGSMTVATTRRTWDPYAIIDARDFIKLLARNVPLAQAQKIFQTDITCDIINISVKGGSVRRFVKRRDRLIGPKAQTLKALEILTGCYVLVQGKTVAVMGPVKGTQTVRSIVEDCMNNIHPIYGLKQLLIKRELSKREDMKHEDWSRFIPVYKKTQPNKEKQKAVRKMKKERMKESKRKQAGKEKTIFPPAPPKRLEDIAMESGQAFLAPRQRRHKDELELQSAASASPLASARTTKKGISSSSNSGKSDATISGKSKQ</sequence>
<keyword evidence="6 8" id="KW-0539">Nucleus</keyword>
<evidence type="ECO:0000313" key="13">
    <source>
        <dbReference type="Proteomes" id="UP000419144"/>
    </source>
</evidence>
<dbReference type="CDD" id="cd22393">
    <property type="entry name" value="KH-I_KRR1_rpt1"/>
    <property type="match status" value="1"/>
</dbReference>
<dbReference type="FunFam" id="3.30.1370.10:FF:000090">
    <property type="entry name" value="KRR1 small subunit processome component"/>
    <property type="match status" value="1"/>
</dbReference>
<dbReference type="InterPro" id="IPR036612">
    <property type="entry name" value="KH_dom_type_1_sf"/>
</dbReference>
<feature type="compositionally biased region" description="Low complexity" evidence="9">
    <location>
        <begin position="290"/>
        <end position="316"/>
    </location>
</feature>
<dbReference type="GO" id="GO:0032040">
    <property type="term" value="C:small-subunit processome"/>
    <property type="evidence" value="ECO:0007669"/>
    <property type="project" value="TreeGrafter"/>
</dbReference>
<evidence type="ECO:0000256" key="3">
    <source>
        <dbReference type="ARBA" id="ARBA00022517"/>
    </source>
</evidence>
<dbReference type="CDD" id="cd22394">
    <property type="entry name" value="KH-I_KRR1_rpt2"/>
    <property type="match status" value="1"/>
</dbReference>
<name>A0A640KMU3_LEITA</name>
<evidence type="ECO:0000256" key="1">
    <source>
        <dbReference type="ARBA" id="ARBA00004604"/>
    </source>
</evidence>
<dbReference type="VEuPathDB" id="TriTrypDB:LtaPh_3030200"/>
<evidence type="ECO:0000256" key="9">
    <source>
        <dbReference type="SAM" id="MobiDB-lite"/>
    </source>
</evidence>
<comment type="caution">
    <text evidence="12">The sequence shown here is derived from an EMBL/GenBank/DDBJ whole genome shotgun (WGS) entry which is preliminary data.</text>
</comment>
<dbReference type="InterPro" id="IPR048548">
    <property type="entry name" value="KRR1-like_KH2"/>
</dbReference>
<gene>
    <name evidence="12" type="ORF">LtaPh_3030200</name>
</gene>
<evidence type="ECO:0000259" key="10">
    <source>
        <dbReference type="Pfam" id="PF17903"/>
    </source>
</evidence>
<evidence type="ECO:0000256" key="6">
    <source>
        <dbReference type="ARBA" id="ARBA00023242"/>
    </source>
</evidence>
<dbReference type="PIRSF" id="PIRSF006515">
    <property type="entry name" value="KRR1"/>
    <property type="match status" value="1"/>
</dbReference>
<organism evidence="12 13">
    <name type="scientific">Leishmania tarentolae</name>
    <name type="common">Sauroleishmania tarentolae</name>
    <dbReference type="NCBI Taxonomy" id="5689"/>
    <lineage>
        <taxon>Eukaryota</taxon>
        <taxon>Discoba</taxon>
        <taxon>Euglenozoa</taxon>
        <taxon>Kinetoplastea</taxon>
        <taxon>Metakinetoplastina</taxon>
        <taxon>Trypanosomatida</taxon>
        <taxon>Trypanosomatidae</taxon>
        <taxon>Leishmaniinae</taxon>
        <taxon>Leishmania</taxon>
        <taxon>lizard Leishmania</taxon>
    </lineage>
</organism>
<evidence type="ECO:0000259" key="11">
    <source>
        <dbReference type="Pfam" id="PF21800"/>
    </source>
</evidence>
<dbReference type="InterPro" id="IPR048549">
    <property type="entry name" value="KRR1-like_KH2_euk"/>
</dbReference>
<feature type="domain" description="KRR1 small subunit processome component second KH" evidence="11">
    <location>
        <begin position="113"/>
        <end position="203"/>
    </location>
</feature>
<evidence type="ECO:0000256" key="5">
    <source>
        <dbReference type="ARBA" id="ARBA00022884"/>
    </source>
</evidence>
<dbReference type="OrthoDB" id="441223at2759"/>
<dbReference type="FunFam" id="3.30.1370.10:FF:000014">
    <property type="entry name" value="KRR1 small subunit processome component"/>
    <property type="match status" value="1"/>
</dbReference>
<dbReference type="AlphaFoldDB" id="A0A640KMU3"/>
<keyword evidence="3 8" id="KW-0690">Ribosome biogenesis</keyword>
<comment type="subunit">
    <text evidence="8">Component of the ribosomal small subunit (SSU) processome.</text>
</comment>
<keyword evidence="7 8" id="KW-0687">Ribonucleoprotein</keyword>
<feature type="domain" description="KRR1 small subunit processome component first KH" evidence="10">
    <location>
        <begin position="32"/>
        <end position="110"/>
    </location>
</feature>
<accession>A0A640KMU3</accession>
<dbReference type="Pfam" id="PF21800">
    <property type="entry name" value="KH_KRR1_2nd"/>
    <property type="match status" value="1"/>
</dbReference>
<feature type="region of interest" description="Disordered" evidence="9">
    <location>
        <begin position="223"/>
        <end position="326"/>
    </location>
</feature>
<dbReference type="GO" id="GO:0003723">
    <property type="term" value="F:RNA binding"/>
    <property type="evidence" value="ECO:0007669"/>
    <property type="project" value="UniProtKB-KW"/>
</dbReference>
<protein>
    <recommendedName>
        <fullName evidence="8">KRR1 small subunit processome component</fullName>
    </recommendedName>
    <alternativeName>
        <fullName evidence="8">KRR-R motif-containing protein 1</fullName>
    </alternativeName>
</protein>
<dbReference type="GO" id="GO:0006364">
    <property type="term" value="P:rRNA processing"/>
    <property type="evidence" value="ECO:0007669"/>
    <property type="project" value="UniProtKB-KW"/>
</dbReference>
<proteinExistence type="inferred from homology"/>
<dbReference type="Proteomes" id="UP000419144">
    <property type="component" value="Unassembled WGS sequence"/>
</dbReference>
<dbReference type="EMBL" id="BLBS01000043">
    <property type="protein sequence ID" value="GET90913.1"/>
    <property type="molecule type" value="Genomic_DNA"/>
</dbReference>
<evidence type="ECO:0000313" key="12">
    <source>
        <dbReference type="EMBL" id="GET90913.1"/>
    </source>
</evidence>